<keyword evidence="1" id="KW-1133">Transmembrane helix</keyword>
<organism evidence="2 3">
    <name type="scientific">Aphanizomenon flos-aquae WA102</name>
    <dbReference type="NCBI Taxonomy" id="1710896"/>
    <lineage>
        <taxon>Bacteria</taxon>
        <taxon>Bacillati</taxon>
        <taxon>Cyanobacteriota</taxon>
        <taxon>Cyanophyceae</taxon>
        <taxon>Nostocales</taxon>
        <taxon>Aphanizomenonaceae</taxon>
        <taxon>Aphanizomenon</taxon>
    </lineage>
</organism>
<dbReference type="EMBL" id="LJOW01000186">
    <property type="protein sequence ID" value="OBQ39894.1"/>
    <property type="molecule type" value="Genomic_DNA"/>
</dbReference>
<name>A0A1B7WS02_APHFL</name>
<dbReference type="Proteomes" id="UP000092093">
    <property type="component" value="Unassembled WGS sequence"/>
</dbReference>
<keyword evidence="1" id="KW-0472">Membrane</keyword>
<feature type="transmembrane region" description="Helical" evidence="1">
    <location>
        <begin position="151"/>
        <end position="170"/>
    </location>
</feature>
<evidence type="ECO:0000313" key="3">
    <source>
        <dbReference type="Proteomes" id="UP000092093"/>
    </source>
</evidence>
<comment type="caution">
    <text evidence="2">The sequence shown here is derived from an EMBL/GenBank/DDBJ whole genome shotgun (WGS) entry which is preliminary data.</text>
</comment>
<keyword evidence="1" id="KW-0812">Transmembrane</keyword>
<feature type="transmembrane region" description="Helical" evidence="1">
    <location>
        <begin position="126"/>
        <end position="145"/>
    </location>
</feature>
<evidence type="ECO:0000313" key="2">
    <source>
        <dbReference type="EMBL" id="OBQ39894.1"/>
    </source>
</evidence>
<protein>
    <submittedName>
        <fullName evidence="2">Uncharacterized protein</fullName>
    </submittedName>
</protein>
<dbReference type="PATRIC" id="fig|1710896.3.peg.847"/>
<proteinExistence type="predicted"/>
<dbReference type="AlphaFoldDB" id="A0A1B7WS02"/>
<sequence>MANCPNCGSSHIQLKQETDVNWGRAIAGYALFGVVGAAVGAVTGEDRNVNACLDCGTSWKAEDLFKLLQIIKDCTGAKLNLAIYRDRVYLNKFISELGSYLKEIPEIEGKADQLIADAKKEAEKKAFPGCSSIGCLFFIFGIPAITSIGGAAFLIILLMFIVGCIIDMIFMAANQKAIEEAVENAKNEAVIMKREAEKRLNAKIQSFMENNPL</sequence>
<evidence type="ECO:0000256" key="1">
    <source>
        <dbReference type="SAM" id="Phobius"/>
    </source>
</evidence>
<gene>
    <name evidence="2" type="ORF">AN484_22905</name>
</gene>
<reference evidence="2 3" key="1">
    <citation type="submission" date="2015-09" db="EMBL/GenBank/DDBJ databases">
        <title>Aphanizomenon flos-aquae WA102.</title>
        <authorList>
            <person name="Driscoll C."/>
        </authorList>
    </citation>
    <scope>NUCLEOTIDE SEQUENCE [LARGE SCALE GENOMIC DNA]</scope>
    <source>
        <strain evidence="2">WA102</strain>
    </source>
</reference>
<accession>A0A1B7WS02</accession>